<reference evidence="1 2" key="1">
    <citation type="journal article" date="2019" name="Nat. Ecol. Evol.">
        <title>Megaphylogeny resolves global patterns of mushroom evolution.</title>
        <authorList>
            <person name="Varga T."/>
            <person name="Krizsan K."/>
            <person name="Foldi C."/>
            <person name="Dima B."/>
            <person name="Sanchez-Garcia M."/>
            <person name="Sanchez-Ramirez S."/>
            <person name="Szollosi G.J."/>
            <person name="Szarkandi J.G."/>
            <person name="Papp V."/>
            <person name="Albert L."/>
            <person name="Andreopoulos W."/>
            <person name="Angelini C."/>
            <person name="Antonin V."/>
            <person name="Barry K.W."/>
            <person name="Bougher N.L."/>
            <person name="Buchanan P."/>
            <person name="Buyck B."/>
            <person name="Bense V."/>
            <person name="Catcheside P."/>
            <person name="Chovatia M."/>
            <person name="Cooper J."/>
            <person name="Damon W."/>
            <person name="Desjardin D."/>
            <person name="Finy P."/>
            <person name="Geml J."/>
            <person name="Haridas S."/>
            <person name="Hughes K."/>
            <person name="Justo A."/>
            <person name="Karasinski D."/>
            <person name="Kautmanova I."/>
            <person name="Kiss B."/>
            <person name="Kocsube S."/>
            <person name="Kotiranta H."/>
            <person name="LaButti K.M."/>
            <person name="Lechner B.E."/>
            <person name="Liimatainen K."/>
            <person name="Lipzen A."/>
            <person name="Lukacs Z."/>
            <person name="Mihaltcheva S."/>
            <person name="Morgado L.N."/>
            <person name="Niskanen T."/>
            <person name="Noordeloos M.E."/>
            <person name="Ohm R.A."/>
            <person name="Ortiz-Santana B."/>
            <person name="Ovrebo C."/>
            <person name="Racz N."/>
            <person name="Riley R."/>
            <person name="Savchenko A."/>
            <person name="Shiryaev A."/>
            <person name="Soop K."/>
            <person name="Spirin V."/>
            <person name="Szebenyi C."/>
            <person name="Tomsovsky M."/>
            <person name="Tulloss R.E."/>
            <person name="Uehling J."/>
            <person name="Grigoriev I.V."/>
            <person name="Vagvolgyi C."/>
            <person name="Papp T."/>
            <person name="Martin F.M."/>
            <person name="Miettinen O."/>
            <person name="Hibbett D.S."/>
            <person name="Nagy L.G."/>
        </authorList>
    </citation>
    <scope>NUCLEOTIDE SEQUENCE [LARGE SCALE GENOMIC DNA]</scope>
    <source>
        <strain evidence="1 2">FP101781</strain>
    </source>
</reference>
<comment type="caution">
    <text evidence="1">The sequence shown here is derived from an EMBL/GenBank/DDBJ whole genome shotgun (WGS) entry which is preliminary data.</text>
</comment>
<proteinExistence type="predicted"/>
<dbReference type="AlphaFoldDB" id="A0A4Y7SYJ3"/>
<evidence type="ECO:0000313" key="1">
    <source>
        <dbReference type="EMBL" id="TEB26933.1"/>
    </source>
</evidence>
<gene>
    <name evidence="1" type="ORF">FA13DRAFT_1712920</name>
</gene>
<accession>A0A4Y7SYJ3</accession>
<evidence type="ECO:0000313" key="2">
    <source>
        <dbReference type="Proteomes" id="UP000298030"/>
    </source>
</evidence>
<keyword evidence="2" id="KW-1185">Reference proteome</keyword>
<dbReference type="EMBL" id="QPFP01000044">
    <property type="protein sequence ID" value="TEB26933.1"/>
    <property type="molecule type" value="Genomic_DNA"/>
</dbReference>
<organism evidence="1 2">
    <name type="scientific">Coprinellus micaceus</name>
    <name type="common">Glistening ink-cap mushroom</name>
    <name type="synonym">Coprinus micaceus</name>
    <dbReference type="NCBI Taxonomy" id="71717"/>
    <lineage>
        <taxon>Eukaryota</taxon>
        <taxon>Fungi</taxon>
        <taxon>Dikarya</taxon>
        <taxon>Basidiomycota</taxon>
        <taxon>Agaricomycotina</taxon>
        <taxon>Agaricomycetes</taxon>
        <taxon>Agaricomycetidae</taxon>
        <taxon>Agaricales</taxon>
        <taxon>Agaricineae</taxon>
        <taxon>Psathyrellaceae</taxon>
        <taxon>Coprinellus</taxon>
    </lineage>
</organism>
<name>A0A4Y7SYJ3_COPMI</name>
<dbReference type="Proteomes" id="UP000298030">
    <property type="component" value="Unassembled WGS sequence"/>
</dbReference>
<protein>
    <submittedName>
        <fullName evidence="1">Uncharacterized protein</fullName>
    </submittedName>
</protein>
<sequence length="209" mass="23658">MKKGPLRPPLIVAAARQPISSRHVDRGYVVLTLGSWATPEQRRWFKDEERRYAEETLGGVVPRFMKGPRLQWFLGRPILPELIAQGLLPLEASNEGYEATDASMYYSPSRGIIQEVKRTLIRYRRVLRRPDRSPAEKPRTQQSYEDGSGIVGALFDDNDLDLSPNHDLNSKINSYLTRPHPSSAAGVGLVNSLVRILNSSSVAHRWGWR</sequence>